<dbReference type="Proteomes" id="UP000726737">
    <property type="component" value="Unassembled WGS sequence"/>
</dbReference>
<dbReference type="AlphaFoldDB" id="A0A9P6TZ87"/>
<protein>
    <submittedName>
        <fullName evidence="3">Uncharacterized protein</fullName>
    </submittedName>
</protein>
<feature type="region of interest" description="Disordered" evidence="1">
    <location>
        <begin position="611"/>
        <end position="670"/>
    </location>
</feature>
<keyword evidence="2" id="KW-1133">Transmembrane helix</keyword>
<evidence type="ECO:0000256" key="1">
    <source>
        <dbReference type="SAM" id="MobiDB-lite"/>
    </source>
</evidence>
<feature type="region of interest" description="Disordered" evidence="1">
    <location>
        <begin position="94"/>
        <end position="114"/>
    </location>
</feature>
<feature type="compositionally biased region" description="Pro residues" evidence="1">
    <location>
        <begin position="626"/>
        <end position="635"/>
    </location>
</feature>
<organism evidence="3 4">
    <name type="scientific">Mortierella polycephala</name>
    <dbReference type="NCBI Taxonomy" id="41804"/>
    <lineage>
        <taxon>Eukaryota</taxon>
        <taxon>Fungi</taxon>
        <taxon>Fungi incertae sedis</taxon>
        <taxon>Mucoromycota</taxon>
        <taxon>Mortierellomycotina</taxon>
        <taxon>Mortierellomycetes</taxon>
        <taxon>Mortierellales</taxon>
        <taxon>Mortierellaceae</taxon>
        <taxon>Mortierella</taxon>
    </lineage>
</organism>
<evidence type="ECO:0000313" key="4">
    <source>
        <dbReference type="Proteomes" id="UP000726737"/>
    </source>
</evidence>
<name>A0A9P6TZ87_9FUNG</name>
<keyword evidence="2" id="KW-0472">Membrane</keyword>
<comment type="caution">
    <text evidence="3">The sequence shown here is derived from an EMBL/GenBank/DDBJ whole genome shotgun (WGS) entry which is preliminary data.</text>
</comment>
<evidence type="ECO:0000256" key="2">
    <source>
        <dbReference type="SAM" id="Phobius"/>
    </source>
</evidence>
<keyword evidence="4" id="KW-1185">Reference proteome</keyword>
<feature type="region of interest" description="Disordered" evidence="1">
    <location>
        <begin position="530"/>
        <end position="549"/>
    </location>
</feature>
<keyword evidence="2" id="KW-0812">Transmembrane</keyword>
<feature type="transmembrane region" description="Helical" evidence="2">
    <location>
        <begin position="383"/>
        <end position="405"/>
    </location>
</feature>
<dbReference type="OrthoDB" id="2416413at2759"/>
<proteinExistence type="predicted"/>
<sequence length="670" mass="72626">MGGLSLQCLVANGTRLLGMSYTTPFDEYDNPEKYNLVVLIQSNPNPKTIADIKWSLVSVWPRNLSYPQDYSPLLCNVDQQTGVFSMMSAFSLSDPSADEPGNNVQPRRKPGGFQYDPRKNTWSDFVVAPNYRWNDPSSGFAIFQWPGTTTLAQANIASSTKVNIGILNSSSEGEGEFVNTVSWSLDPDIYGYPSRLFFGSNNILYQFGSHVANNRTGALRYILTRIPLFGDPKTYDPPANLPVYNASSLSECASGYINAHYYSGVLYVFCQGIDTDFGPGLGLMMVFRDSTEPGKILDSGLSNPIYTGVERLAGAIIHPFGETSADGRSGPFAFVGEYPTTYPIESVVLTGPDIGVMHEADWHINMTDPYGYNLAEPANRTPAAIIGGSIAGLLVLIALLLFRPVKRRWPQWRRKIMAKIIEKLSKDDDMMNGKGGNKDAPINKIEVSTTPSIDLDGRDKILVTDDMNMDAIDAGTGYMQEVGLGHHPRPAVVTSLAADRSEETDDNGSSITSSTRAMVMAPLQRSSALANAASQLTTPSAPPVSLASPPAKSAGLLIRQQPAISQDALAPYSYTPTANITSCTDKKADAQSHMPYLSPASAANSEIEVAPPYSHQRPDLSRLDTPPFPTPPTPSAPLFALEEQRSESVNRPRSPNMAVENARNDSSAVD</sequence>
<feature type="region of interest" description="Disordered" evidence="1">
    <location>
        <begin position="496"/>
        <end position="515"/>
    </location>
</feature>
<evidence type="ECO:0000313" key="3">
    <source>
        <dbReference type="EMBL" id="KAG0252926.1"/>
    </source>
</evidence>
<gene>
    <name evidence="3" type="ORF">BG011_006672</name>
</gene>
<dbReference type="EMBL" id="JAAAJA010000490">
    <property type="protein sequence ID" value="KAG0252926.1"/>
    <property type="molecule type" value="Genomic_DNA"/>
</dbReference>
<reference evidence="3" key="1">
    <citation type="journal article" date="2020" name="Fungal Divers.">
        <title>Resolving the Mortierellaceae phylogeny through synthesis of multi-gene phylogenetics and phylogenomics.</title>
        <authorList>
            <person name="Vandepol N."/>
            <person name="Liber J."/>
            <person name="Desiro A."/>
            <person name="Na H."/>
            <person name="Kennedy M."/>
            <person name="Barry K."/>
            <person name="Grigoriev I.V."/>
            <person name="Miller A.N."/>
            <person name="O'Donnell K."/>
            <person name="Stajich J.E."/>
            <person name="Bonito G."/>
        </authorList>
    </citation>
    <scope>NUCLEOTIDE SEQUENCE</scope>
    <source>
        <strain evidence="3">KOD948</strain>
    </source>
</reference>
<accession>A0A9P6TZ87</accession>